<dbReference type="Proteomes" id="UP001428341">
    <property type="component" value="Unassembled WGS sequence"/>
</dbReference>
<feature type="transmembrane region" description="Helical" evidence="11">
    <location>
        <begin position="235"/>
        <end position="256"/>
    </location>
</feature>
<keyword evidence="7 11" id="KW-0472">Membrane</keyword>
<sequence length="257" mass="29098">MAGKQFLVRKALSFFSKFQLERQANPSSFQFRHKGSHATHSEFHKLASLLQKPQELSNKTLVFHLESALLRSSSLFPYFMLVAFEAGGLLRAFILFLLYPLVCLVGEEQGINVMAFVSFAGIKRKKFMVGSSVLPKYFLEDVGDESFDAVMKAKRKIAVSDMPRIMIECFLKDYLRVDAVEGRELKTVCGYFVGLMEGKNANGVILNELRVGSHVIGIGSFNKSTDDQLFSYCKVVQKCVCVCVHIYLYFLFLISFF</sequence>
<feature type="domain" description="Glycerol-3-phosphate acyltransferase RAM2/GPAT1-8 HAD-like" evidence="12">
    <location>
        <begin position="60"/>
        <end position="236"/>
    </location>
</feature>
<evidence type="ECO:0000256" key="7">
    <source>
        <dbReference type="ARBA" id="ARBA00023136"/>
    </source>
</evidence>
<comment type="caution">
    <text evidence="13">The sequence shown here is derived from an EMBL/GenBank/DDBJ whole genome shotgun (WGS) entry which is preliminary data.</text>
</comment>
<evidence type="ECO:0000313" key="13">
    <source>
        <dbReference type="EMBL" id="KAK9216073.1"/>
    </source>
</evidence>
<keyword evidence="14" id="KW-1185">Reference proteome</keyword>
<dbReference type="GO" id="GO:0010143">
    <property type="term" value="P:cutin biosynthetic process"/>
    <property type="evidence" value="ECO:0007669"/>
    <property type="project" value="TreeGrafter"/>
</dbReference>
<evidence type="ECO:0000256" key="11">
    <source>
        <dbReference type="SAM" id="Phobius"/>
    </source>
</evidence>
<evidence type="ECO:0000259" key="12">
    <source>
        <dbReference type="Pfam" id="PF23270"/>
    </source>
</evidence>
<dbReference type="GO" id="GO:0008654">
    <property type="term" value="P:phospholipid biosynthetic process"/>
    <property type="evidence" value="ECO:0007669"/>
    <property type="project" value="UniProtKB-KW"/>
</dbReference>
<name>A0AAP0QQZ0_9ROSI</name>
<keyword evidence="6 11" id="KW-1133">Transmembrane helix</keyword>
<feature type="transmembrane region" description="Helical" evidence="11">
    <location>
        <begin position="75"/>
        <end position="99"/>
    </location>
</feature>
<evidence type="ECO:0000256" key="5">
    <source>
        <dbReference type="ARBA" id="ARBA00022692"/>
    </source>
</evidence>
<keyword evidence="3" id="KW-0444">Lipid biosynthesis</keyword>
<evidence type="ECO:0000256" key="1">
    <source>
        <dbReference type="ARBA" id="ARBA00004370"/>
    </source>
</evidence>
<keyword evidence="10" id="KW-0012">Acyltransferase</keyword>
<reference evidence="13 14" key="1">
    <citation type="submission" date="2024-05" db="EMBL/GenBank/DDBJ databases">
        <title>Haplotype-resolved chromosome-level genome assembly of Huyou (Citrus changshanensis).</title>
        <authorList>
            <person name="Miao C."/>
            <person name="Chen W."/>
            <person name="Wu Y."/>
            <person name="Wang L."/>
            <person name="Zhao S."/>
            <person name="Grierson D."/>
            <person name="Xu C."/>
            <person name="Chen K."/>
        </authorList>
    </citation>
    <scope>NUCLEOTIDE SEQUENCE [LARGE SCALE GENOMIC DNA]</scope>
    <source>
        <strain evidence="13">01-14</strain>
        <tissue evidence="13">Leaf</tissue>
    </source>
</reference>
<evidence type="ECO:0000256" key="4">
    <source>
        <dbReference type="ARBA" id="ARBA00022679"/>
    </source>
</evidence>
<proteinExistence type="inferred from homology"/>
<keyword evidence="8" id="KW-0594">Phospholipid biosynthesis</keyword>
<keyword evidence="4" id="KW-0808">Transferase</keyword>
<organism evidence="13 14">
    <name type="scientific">Citrus x changshan-huyou</name>
    <dbReference type="NCBI Taxonomy" id="2935761"/>
    <lineage>
        <taxon>Eukaryota</taxon>
        <taxon>Viridiplantae</taxon>
        <taxon>Streptophyta</taxon>
        <taxon>Embryophyta</taxon>
        <taxon>Tracheophyta</taxon>
        <taxon>Spermatophyta</taxon>
        <taxon>Magnoliopsida</taxon>
        <taxon>eudicotyledons</taxon>
        <taxon>Gunneridae</taxon>
        <taxon>Pentapetalae</taxon>
        <taxon>rosids</taxon>
        <taxon>malvids</taxon>
        <taxon>Sapindales</taxon>
        <taxon>Rutaceae</taxon>
        <taxon>Aurantioideae</taxon>
        <taxon>Citrus</taxon>
    </lineage>
</organism>
<evidence type="ECO:0000256" key="6">
    <source>
        <dbReference type="ARBA" id="ARBA00022989"/>
    </source>
</evidence>
<dbReference type="GO" id="GO:0090447">
    <property type="term" value="F:glycerol-3-phosphate 2-O-acyltransferase activity"/>
    <property type="evidence" value="ECO:0007669"/>
    <property type="project" value="TreeGrafter"/>
</dbReference>
<dbReference type="InterPro" id="IPR056462">
    <property type="entry name" value="HAD_RAM2/GPAT1-8"/>
</dbReference>
<comment type="subcellular location">
    <subcellularLocation>
        <location evidence="1">Membrane</location>
    </subcellularLocation>
</comment>
<dbReference type="Pfam" id="PF23270">
    <property type="entry name" value="HAD_RAM2_N"/>
    <property type="match status" value="1"/>
</dbReference>
<protein>
    <recommendedName>
        <fullName evidence="12">Glycerol-3-phosphate acyltransferase RAM2/GPAT1-8 HAD-like domain-containing protein</fullName>
    </recommendedName>
</protein>
<evidence type="ECO:0000256" key="2">
    <source>
        <dbReference type="ARBA" id="ARBA00007937"/>
    </source>
</evidence>
<dbReference type="AlphaFoldDB" id="A0AAP0QQZ0"/>
<gene>
    <name evidence="13" type="ORF">WN944_008080</name>
</gene>
<evidence type="ECO:0000256" key="3">
    <source>
        <dbReference type="ARBA" id="ARBA00022516"/>
    </source>
</evidence>
<keyword evidence="9" id="KW-1208">Phospholipid metabolism</keyword>
<dbReference type="PANTHER" id="PTHR15486">
    <property type="entry name" value="ANCIENT UBIQUITOUS PROTEIN"/>
    <property type="match status" value="1"/>
</dbReference>
<accession>A0AAP0QQZ0</accession>
<evidence type="ECO:0000256" key="8">
    <source>
        <dbReference type="ARBA" id="ARBA00023209"/>
    </source>
</evidence>
<evidence type="ECO:0000313" key="14">
    <source>
        <dbReference type="Proteomes" id="UP001428341"/>
    </source>
</evidence>
<evidence type="ECO:0000256" key="10">
    <source>
        <dbReference type="ARBA" id="ARBA00023315"/>
    </source>
</evidence>
<evidence type="ECO:0000256" key="9">
    <source>
        <dbReference type="ARBA" id="ARBA00023264"/>
    </source>
</evidence>
<keyword evidence="5 11" id="KW-0812">Transmembrane</keyword>
<keyword evidence="8" id="KW-0443">Lipid metabolism</keyword>
<dbReference type="GO" id="GO:0016020">
    <property type="term" value="C:membrane"/>
    <property type="evidence" value="ECO:0007669"/>
    <property type="project" value="UniProtKB-SubCell"/>
</dbReference>
<dbReference type="GO" id="GO:0016791">
    <property type="term" value="F:phosphatase activity"/>
    <property type="evidence" value="ECO:0007669"/>
    <property type="project" value="TreeGrafter"/>
</dbReference>
<comment type="similarity">
    <text evidence="2">Belongs to the GPAT/DAPAT family.</text>
</comment>
<dbReference type="EMBL" id="JBCGBO010000003">
    <property type="protein sequence ID" value="KAK9216073.1"/>
    <property type="molecule type" value="Genomic_DNA"/>
</dbReference>
<dbReference type="PANTHER" id="PTHR15486:SF65">
    <property type="entry name" value="GLYCEROL-3-PHOSPHATE ACYLTRANSFERASE"/>
    <property type="match status" value="1"/>
</dbReference>